<dbReference type="GO" id="GO:0005886">
    <property type="term" value="C:plasma membrane"/>
    <property type="evidence" value="ECO:0007669"/>
    <property type="project" value="UniProtKB-SubCell"/>
</dbReference>
<dbReference type="PANTHER" id="PTHR30151:SF7">
    <property type="entry name" value="NITRATE IMPORT PERMEASE PROTEIN NRTB"/>
    <property type="match status" value="1"/>
</dbReference>
<evidence type="ECO:0000256" key="1">
    <source>
        <dbReference type="ARBA" id="ARBA00004651"/>
    </source>
</evidence>
<proteinExistence type="inferred from homology"/>
<comment type="caution">
    <text evidence="9">The sequence shown here is derived from an EMBL/GenBank/DDBJ whole genome shotgun (WGS) entry which is preliminary data.</text>
</comment>
<feature type="transmembrane region" description="Helical" evidence="7">
    <location>
        <begin position="76"/>
        <end position="95"/>
    </location>
</feature>
<feature type="domain" description="ABC transmembrane type-1" evidence="8">
    <location>
        <begin position="68"/>
        <end position="248"/>
    </location>
</feature>
<evidence type="ECO:0000256" key="4">
    <source>
        <dbReference type="ARBA" id="ARBA00022692"/>
    </source>
</evidence>
<dbReference type="AlphaFoldDB" id="A0A413FDL0"/>
<keyword evidence="4 7" id="KW-0812">Transmembrane</keyword>
<dbReference type="Pfam" id="PF00528">
    <property type="entry name" value="BPD_transp_1"/>
    <property type="match status" value="1"/>
</dbReference>
<dbReference type="SUPFAM" id="SSF161098">
    <property type="entry name" value="MetI-like"/>
    <property type="match status" value="1"/>
</dbReference>
<dbReference type="InterPro" id="IPR035906">
    <property type="entry name" value="MetI-like_sf"/>
</dbReference>
<dbReference type="Proteomes" id="UP000283880">
    <property type="component" value="Unassembled WGS sequence"/>
</dbReference>
<feature type="transmembrane region" description="Helical" evidence="7">
    <location>
        <begin position="116"/>
        <end position="139"/>
    </location>
</feature>
<evidence type="ECO:0000256" key="6">
    <source>
        <dbReference type="ARBA" id="ARBA00023136"/>
    </source>
</evidence>
<evidence type="ECO:0000256" key="2">
    <source>
        <dbReference type="ARBA" id="ARBA00022448"/>
    </source>
</evidence>
<evidence type="ECO:0000313" key="9">
    <source>
        <dbReference type="EMBL" id="RGX28221.1"/>
    </source>
</evidence>
<evidence type="ECO:0000313" key="10">
    <source>
        <dbReference type="Proteomes" id="UP000283880"/>
    </source>
</evidence>
<keyword evidence="2 7" id="KW-0813">Transport</keyword>
<dbReference type="InterPro" id="IPR000515">
    <property type="entry name" value="MetI-like"/>
</dbReference>
<reference evidence="9 10" key="1">
    <citation type="submission" date="2018-08" db="EMBL/GenBank/DDBJ databases">
        <title>A genome reference for cultivated species of the human gut microbiota.</title>
        <authorList>
            <person name="Zou Y."/>
            <person name="Xue W."/>
            <person name="Luo G."/>
        </authorList>
    </citation>
    <scope>NUCLEOTIDE SEQUENCE [LARGE SCALE GENOMIC DNA]</scope>
    <source>
        <strain evidence="9 10">AF04-15</strain>
    </source>
</reference>
<dbReference type="PROSITE" id="PS50928">
    <property type="entry name" value="ABC_TM1"/>
    <property type="match status" value="1"/>
</dbReference>
<keyword evidence="5 7" id="KW-1133">Transmembrane helix</keyword>
<dbReference type="EMBL" id="QSBM01000011">
    <property type="protein sequence ID" value="RGX28221.1"/>
    <property type="molecule type" value="Genomic_DNA"/>
</dbReference>
<feature type="transmembrane region" description="Helical" evidence="7">
    <location>
        <begin position="229"/>
        <end position="248"/>
    </location>
</feature>
<evidence type="ECO:0000256" key="5">
    <source>
        <dbReference type="ARBA" id="ARBA00022989"/>
    </source>
</evidence>
<dbReference type="CDD" id="cd06261">
    <property type="entry name" value="TM_PBP2"/>
    <property type="match status" value="1"/>
</dbReference>
<feature type="transmembrane region" description="Helical" evidence="7">
    <location>
        <begin position="199"/>
        <end position="217"/>
    </location>
</feature>
<evidence type="ECO:0000259" key="8">
    <source>
        <dbReference type="PROSITE" id="PS50928"/>
    </source>
</evidence>
<comment type="subcellular location">
    <subcellularLocation>
        <location evidence="1 7">Cell membrane</location>
        <topology evidence="1 7">Multi-pass membrane protein</topology>
    </subcellularLocation>
</comment>
<comment type="similarity">
    <text evidence="7">Belongs to the binding-protein-dependent transport system permease family.</text>
</comment>
<keyword evidence="3" id="KW-1003">Cell membrane</keyword>
<name>A0A413FDL0_9FIRM</name>
<sequence length="262" mass="28650">MKKLIEQYKYILISCASVAVVLLVWYIAIDVMKLAKSSVFPGLEKTVDTFLTKLVEKKPDGATLGQHLLESLKVCLMGYSIGALLGVPLGIAMAWNKWCDWLVRPVFDLIRPVPGLAWTPMFILIFGIGIEAKAMVIFVNSFVACIVNTYTGIRQTDQLHLWVGDVFGASQWQKLVKIAIPTATPMIFTGLRTALGGSWMALVAAEMLAASKGLGFMIQQARYISRPDLVIVGMLMIGVVGLALDAILQKIETMVAKGMNAQ</sequence>
<accession>A0A413FDL0</accession>
<protein>
    <submittedName>
        <fullName evidence="9">ABC transporter permease</fullName>
    </submittedName>
</protein>
<organism evidence="9 10">
    <name type="scientific">Enterocloster asparagiformis</name>
    <dbReference type="NCBI Taxonomy" id="333367"/>
    <lineage>
        <taxon>Bacteria</taxon>
        <taxon>Bacillati</taxon>
        <taxon>Bacillota</taxon>
        <taxon>Clostridia</taxon>
        <taxon>Lachnospirales</taxon>
        <taxon>Lachnospiraceae</taxon>
        <taxon>Enterocloster</taxon>
    </lineage>
</organism>
<feature type="transmembrane region" description="Helical" evidence="7">
    <location>
        <begin position="7"/>
        <end position="28"/>
    </location>
</feature>
<dbReference type="OrthoDB" id="9793490at2"/>
<dbReference type="Gene3D" id="1.10.3720.10">
    <property type="entry name" value="MetI-like"/>
    <property type="match status" value="1"/>
</dbReference>
<evidence type="ECO:0000256" key="3">
    <source>
        <dbReference type="ARBA" id="ARBA00022475"/>
    </source>
</evidence>
<dbReference type="RefSeq" id="WP_007719168.1">
    <property type="nucleotide sequence ID" value="NZ_BAABXR010000001.1"/>
</dbReference>
<gene>
    <name evidence="9" type="ORF">DWV29_14920</name>
</gene>
<dbReference type="PANTHER" id="PTHR30151">
    <property type="entry name" value="ALKANE SULFONATE ABC TRANSPORTER-RELATED, MEMBRANE SUBUNIT"/>
    <property type="match status" value="1"/>
</dbReference>
<evidence type="ECO:0000256" key="7">
    <source>
        <dbReference type="RuleBase" id="RU363032"/>
    </source>
</evidence>
<keyword evidence="6 7" id="KW-0472">Membrane</keyword>
<dbReference type="GO" id="GO:0055085">
    <property type="term" value="P:transmembrane transport"/>
    <property type="evidence" value="ECO:0007669"/>
    <property type="project" value="InterPro"/>
</dbReference>